<evidence type="ECO:0000256" key="1">
    <source>
        <dbReference type="ARBA" id="ARBA00000705"/>
    </source>
</evidence>
<evidence type="ECO:0000256" key="4">
    <source>
        <dbReference type="ARBA" id="ARBA00023315"/>
    </source>
</evidence>
<dbReference type="InterPro" id="IPR012147">
    <property type="entry name" value="P_Ac_Bu_trans"/>
</dbReference>
<keyword evidence="7" id="KW-1185">Reference proteome</keyword>
<dbReference type="Proteomes" id="UP000048908">
    <property type="component" value="Unassembled WGS sequence"/>
</dbReference>
<dbReference type="InterPro" id="IPR042112">
    <property type="entry name" value="P_AcTrfase_dom2"/>
</dbReference>
<dbReference type="Gene3D" id="3.40.50.10750">
    <property type="entry name" value="Isocitrate/Isopropylmalate dehydrogenase-like"/>
    <property type="match status" value="1"/>
</dbReference>
<dbReference type="Gene3D" id="3.40.50.10950">
    <property type="match status" value="1"/>
</dbReference>
<comment type="similarity">
    <text evidence="2">Belongs to the phosphate acetyltransferase and butyryltransferase family.</text>
</comment>
<name>A0A0M6XSR8_9RHOB</name>
<evidence type="ECO:0000259" key="5">
    <source>
        <dbReference type="Pfam" id="PF01515"/>
    </source>
</evidence>
<dbReference type="InterPro" id="IPR002505">
    <property type="entry name" value="PTA_PTB"/>
</dbReference>
<dbReference type="EMBL" id="CXPG01000021">
    <property type="protein sequence ID" value="CTQ34169.1"/>
    <property type="molecule type" value="Genomic_DNA"/>
</dbReference>
<evidence type="ECO:0000256" key="2">
    <source>
        <dbReference type="ARBA" id="ARBA00005656"/>
    </source>
</evidence>
<evidence type="ECO:0000313" key="6">
    <source>
        <dbReference type="EMBL" id="CTQ34169.1"/>
    </source>
</evidence>
<dbReference type="SUPFAM" id="SSF53659">
    <property type="entry name" value="Isocitrate/Isopropylmalate dehydrogenase-like"/>
    <property type="match status" value="1"/>
</dbReference>
<dbReference type="PANTHER" id="PTHR43356">
    <property type="entry name" value="PHOSPHATE ACETYLTRANSFERASE"/>
    <property type="match status" value="1"/>
</dbReference>
<proteinExistence type="inferred from homology"/>
<dbReference type="AlphaFoldDB" id="A0A0M6XSR8"/>
<accession>A0A0M6XSR8</accession>
<sequence length="323" mass="33405">MTSPLATLRDRARATPRHIVLAEGTDPRVREAARRAVAEGLARVTILAPEGTEAPEGVTLRDPATADTEALIDVWMTARARRHPTRDDAVVAVRDPLTHAALMVRAGLACGTIAGAVATTSETVRTALQVIGTAPGAPLVSSFFLMVLPDSHPKRPGAPMIFADCGLVIDPDPEQLAAIARQSAASARALLGVEPKVAMLSFSTKGSAHHMAVNKVVQALDLLSDAPFDVDGELQFDAAFDAGVGASKAPGSPVAGQANVLIFPDLDAGNIGYKIAQRIGGATAIGPVLQGLAKPANDLSRGCTADDIIDMIAVTSAQVEARE</sequence>
<reference evidence="6 7" key="1">
    <citation type="submission" date="2015-07" db="EMBL/GenBank/DDBJ databases">
        <authorList>
            <person name="Noorani M."/>
        </authorList>
    </citation>
    <scope>NUCLEOTIDE SEQUENCE [LARGE SCALE GENOMIC DNA]</scope>
    <source>
        <strain evidence="6 7">CECT 5088</strain>
    </source>
</reference>
<protein>
    <submittedName>
        <fullName evidence="6">Ethanolamine utilization protein EutD</fullName>
    </submittedName>
</protein>
<dbReference type="InterPro" id="IPR050500">
    <property type="entry name" value="Phos_Acetyltrans/Butyryltrans"/>
</dbReference>
<dbReference type="OrthoDB" id="9808984at2"/>
<dbReference type="STRING" id="282197.SAMN04488517_103175"/>
<dbReference type="PIRSF" id="PIRSF000428">
    <property type="entry name" value="P_Ac_trans"/>
    <property type="match status" value="1"/>
</dbReference>
<evidence type="ECO:0000256" key="3">
    <source>
        <dbReference type="ARBA" id="ARBA00022679"/>
    </source>
</evidence>
<feature type="domain" description="Phosphate acetyl/butaryl transferase" evidence="5">
    <location>
        <begin position="7"/>
        <end position="315"/>
    </location>
</feature>
<gene>
    <name evidence="6" type="primary">eutD</name>
    <name evidence="6" type="ORF">JAN5088_02962</name>
</gene>
<dbReference type="RefSeq" id="WP_055683552.1">
    <property type="nucleotide sequence ID" value="NZ_CXPG01000021.1"/>
</dbReference>
<keyword evidence="3" id="KW-0808">Transferase</keyword>
<dbReference type="GO" id="GO:0008959">
    <property type="term" value="F:phosphate acetyltransferase activity"/>
    <property type="evidence" value="ECO:0007669"/>
    <property type="project" value="UniProtKB-EC"/>
</dbReference>
<comment type="catalytic activity">
    <reaction evidence="1">
        <text>acetyl-CoA + phosphate = acetyl phosphate + CoA</text>
        <dbReference type="Rhea" id="RHEA:19521"/>
        <dbReference type="ChEBI" id="CHEBI:22191"/>
        <dbReference type="ChEBI" id="CHEBI:43474"/>
        <dbReference type="ChEBI" id="CHEBI:57287"/>
        <dbReference type="ChEBI" id="CHEBI:57288"/>
        <dbReference type="EC" id="2.3.1.8"/>
    </reaction>
</comment>
<dbReference type="InterPro" id="IPR042113">
    <property type="entry name" value="P_AcTrfase_dom1"/>
</dbReference>
<keyword evidence="4" id="KW-0012">Acyltransferase</keyword>
<dbReference type="NCBIfam" id="NF007233">
    <property type="entry name" value="PRK09653.1"/>
    <property type="match status" value="1"/>
</dbReference>
<evidence type="ECO:0000313" key="7">
    <source>
        <dbReference type="Proteomes" id="UP000048908"/>
    </source>
</evidence>
<organism evidence="6 7">
    <name type="scientific">Jannaschia rubra</name>
    <dbReference type="NCBI Taxonomy" id="282197"/>
    <lineage>
        <taxon>Bacteria</taxon>
        <taxon>Pseudomonadati</taxon>
        <taxon>Pseudomonadota</taxon>
        <taxon>Alphaproteobacteria</taxon>
        <taxon>Rhodobacterales</taxon>
        <taxon>Roseobacteraceae</taxon>
        <taxon>Jannaschia</taxon>
    </lineage>
</organism>
<dbReference type="PANTHER" id="PTHR43356:SF3">
    <property type="entry name" value="PHOSPHATE ACETYLTRANSFERASE"/>
    <property type="match status" value="1"/>
</dbReference>
<dbReference type="Pfam" id="PF01515">
    <property type="entry name" value="PTA_PTB"/>
    <property type="match status" value="1"/>
</dbReference>